<comment type="caution">
    <text evidence="2">The sequence shown here is derived from an EMBL/GenBank/DDBJ whole genome shotgun (WGS) entry which is preliminary data.</text>
</comment>
<keyword evidence="1" id="KW-0812">Transmembrane</keyword>
<evidence type="ECO:0000256" key="1">
    <source>
        <dbReference type="SAM" id="Phobius"/>
    </source>
</evidence>
<evidence type="ECO:0000313" key="3">
    <source>
        <dbReference type="Proteomes" id="UP001177023"/>
    </source>
</evidence>
<name>A0AA36DAW1_9BILA</name>
<feature type="transmembrane region" description="Helical" evidence="1">
    <location>
        <begin position="179"/>
        <end position="202"/>
    </location>
</feature>
<feature type="non-terminal residue" evidence="2">
    <location>
        <position position="1"/>
    </location>
</feature>
<gene>
    <name evidence="2" type="ORF">MSPICULIGERA_LOCUS21057</name>
</gene>
<proteinExistence type="predicted"/>
<dbReference type="Proteomes" id="UP001177023">
    <property type="component" value="Unassembled WGS sequence"/>
</dbReference>
<dbReference type="EMBL" id="CATQJA010002665">
    <property type="protein sequence ID" value="CAJ0582928.1"/>
    <property type="molecule type" value="Genomic_DNA"/>
</dbReference>
<keyword evidence="1" id="KW-1133">Transmembrane helix</keyword>
<keyword evidence="1" id="KW-0472">Membrane</keyword>
<feature type="transmembrane region" description="Helical" evidence="1">
    <location>
        <begin position="12"/>
        <end position="33"/>
    </location>
</feature>
<keyword evidence="3" id="KW-1185">Reference proteome</keyword>
<sequence>MDPRSAWSINALYLLIVLLICCLSTVTSLKVILDDTKNPLLAKDGEVVTIIVEDFDCHFSRGITPLKHMVNPGSISITFTAGNQTYGEYMCCQDPPKPAKQKHEKTTCRRVSIEEDTPLRPHERLCTEKENFCSPEHTKRCVYASAIVSCQCIFNWVGKDCTDPEVSTGPALERFVNEYGIMGAIIFVLVIIVVFVGGWCYCKRKSRRNEPHEDVEYSQCSQQDPVAACNNMTST</sequence>
<accession>A0AA36DAW1</accession>
<organism evidence="2 3">
    <name type="scientific">Mesorhabditis spiculigera</name>
    <dbReference type="NCBI Taxonomy" id="96644"/>
    <lineage>
        <taxon>Eukaryota</taxon>
        <taxon>Metazoa</taxon>
        <taxon>Ecdysozoa</taxon>
        <taxon>Nematoda</taxon>
        <taxon>Chromadorea</taxon>
        <taxon>Rhabditida</taxon>
        <taxon>Rhabditina</taxon>
        <taxon>Rhabditomorpha</taxon>
        <taxon>Rhabditoidea</taxon>
        <taxon>Rhabditidae</taxon>
        <taxon>Mesorhabditinae</taxon>
        <taxon>Mesorhabditis</taxon>
    </lineage>
</organism>
<dbReference type="AlphaFoldDB" id="A0AA36DAW1"/>
<protein>
    <submittedName>
        <fullName evidence="2">Uncharacterized protein</fullName>
    </submittedName>
</protein>
<evidence type="ECO:0000313" key="2">
    <source>
        <dbReference type="EMBL" id="CAJ0582928.1"/>
    </source>
</evidence>
<reference evidence="2" key="1">
    <citation type="submission" date="2023-06" db="EMBL/GenBank/DDBJ databases">
        <authorList>
            <person name="Delattre M."/>
        </authorList>
    </citation>
    <scope>NUCLEOTIDE SEQUENCE</scope>
    <source>
        <strain evidence="2">AF72</strain>
    </source>
</reference>